<evidence type="ECO:0000313" key="2">
    <source>
        <dbReference type="EMBL" id="MBB6731776.1"/>
    </source>
</evidence>
<protein>
    <submittedName>
        <fullName evidence="2">DUF2642 domain-containing protein</fullName>
    </submittedName>
</protein>
<reference evidence="2 3" key="1">
    <citation type="submission" date="2020-08" db="EMBL/GenBank/DDBJ databases">
        <title>Cohnella phylogeny.</title>
        <authorList>
            <person name="Dunlap C."/>
        </authorList>
    </citation>
    <scope>NUCLEOTIDE SEQUENCE [LARGE SCALE GENOMIC DNA]</scope>
    <source>
        <strain evidence="2 3">CBP 2801</strain>
    </source>
</reference>
<dbReference type="AlphaFoldDB" id="A0A7X0SKT5"/>
<accession>A0A7X0SKT5</accession>
<feature type="region of interest" description="Disordered" evidence="1">
    <location>
        <begin position="30"/>
        <end position="59"/>
    </location>
</feature>
<evidence type="ECO:0000256" key="1">
    <source>
        <dbReference type="SAM" id="MobiDB-lite"/>
    </source>
</evidence>
<sequence>MRKMWMRINKKEFREYIESLRLLLLTADRSKEGGAPGSEGQASCRSGGSSREDDRGRSCCEDVPPALRCALERSLHRNVVIYTAGGTVSGIVQEVGRDYAVVREAGDLHVIVNLDKVIYAEVGRDE</sequence>
<gene>
    <name evidence="2" type="ORF">H7C18_12715</name>
</gene>
<dbReference type="Proteomes" id="UP000564644">
    <property type="component" value="Unassembled WGS sequence"/>
</dbReference>
<feature type="compositionally biased region" description="Basic and acidic residues" evidence="1">
    <location>
        <begin position="50"/>
        <end position="59"/>
    </location>
</feature>
<name>A0A7X0SKT5_9BACL</name>
<keyword evidence="3" id="KW-1185">Reference proteome</keyword>
<feature type="compositionally biased region" description="Polar residues" evidence="1">
    <location>
        <begin position="40"/>
        <end position="49"/>
    </location>
</feature>
<proteinExistence type="predicted"/>
<organism evidence="2 3">
    <name type="scientific">Cohnella zeiphila</name>
    <dbReference type="NCBI Taxonomy" id="2761120"/>
    <lineage>
        <taxon>Bacteria</taxon>
        <taxon>Bacillati</taxon>
        <taxon>Bacillota</taxon>
        <taxon>Bacilli</taxon>
        <taxon>Bacillales</taxon>
        <taxon>Paenibacillaceae</taxon>
        <taxon>Cohnella</taxon>
    </lineage>
</organism>
<dbReference type="RefSeq" id="WP_185129448.1">
    <property type="nucleotide sequence ID" value="NZ_JACJVO010000015.1"/>
</dbReference>
<evidence type="ECO:0000313" key="3">
    <source>
        <dbReference type="Proteomes" id="UP000564644"/>
    </source>
</evidence>
<comment type="caution">
    <text evidence="2">The sequence shown here is derived from an EMBL/GenBank/DDBJ whole genome shotgun (WGS) entry which is preliminary data.</text>
</comment>
<dbReference type="EMBL" id="JACJVO010000015">
    <property type="protein sequence ID" value="MBB6731776.1"/>
    <property type="molecule type" value="Genomic_DNA"/>
</dbReference>